<keyword evidence="1" id="KW-0812">Transmembrane</keyword>
<name>A0A2M9WHW4_9GAMM</name>
<comment type="caution">
    <text evidence="3">The sequence shown here is derived from an EMBL/GenBank/DDBJ whole genome shotgun (WGS) entry which is preliminary data.</text>
</comment>
<dbReference type="STRING" id="1076549.HA45_21810"/>
<keyword evidence="1" id="KW-0472">Membrane</keyword>
<protein>
    <recommendedName>
        <fullName evidence="2">Spore coat protein U/FanG domain-containing protein</fullName>
    </recommendedName>
</protein>
<feature type="domain" description="Spore coat protein U/FanG" evidence="2">
    <location>
        <begin position="237"/>
        <end position="361"/>
    </location>
</feature>
<sequence>MIGLNMKLRFRIIFLMIIANAFFCKSALSYSMNWSYACSIHWDDVIPDIMQGAQVSPLDLMESDHQVDITTHVWCYNDVNDVNNAGQHIGAIAQSQTTPGNNLALRSLDPQHQDSTIPFEACLGLRSQEANVCLQNLNSHVEYDWGDGQKPSLVPEFLMPLKDGDPTDPEGSHGLLGKYNYIAHVHLYIDRDKIVTPPVPGDYEDSVKVLFNGNVSSGISFFMAPDQLDITADNNPLLQVYAHFVSACRIDSSPDVILNGSFSSDMSAVQNIGITCTNGTPFNVTFTSANQNGNVFTMLSADKTKQIHYGIFSDSNFSTPWQSTKNFTGTGKLETIPVYYKTNSNQENQPSGQYTDIVTLTVTY</sequence>
<organism evidence="3 4">
    <name type="scientific">Pantoea rodasii</name>
    <dbReference type="NCBI Taxonomy" id="1076549"/>
    <lineage>
        <taxon>Bacteria</taxon>
        <taxon>Pseudomonadati</taxon>
        <taxon>Pseudomonadota</taxon>
        <taxon>Gammaproteobacteria</taxon>
        <taxon>Enterobacterales</taxon>
        <taxon>Erwiniaceae</taxon>
        <taxon>Pantoea</taxon>
    </lineage>
</organism>
<dbReference type="Pfam" id="PF05229">
    <property type="entry name" value="SCPU"/>
    <property type="match status" value="1"/>
</dbReference>
<feature type="transmembrane region" description="Helical" evidence="1">
    <location>
        <begin position="12"/>
        <end position="32"/>
    </location>
</feature>
<keyword evidence="1" id="KW-1133">Transmembrane helix</keyword>
<dbReference type="EMBL" id="PIQI01000007">
    <property type="protein sequence ID" value="PJZ07150.1"/>
    <property type="molecule type" value="Genomic_DNA"/>
</dbReference>
<proteinExistence type="predicted"/>
<accession>A0A2M9WHW4</accession>
<gene>
    <name evidence="3" type="ORF">PRCB_02485</name>
</gene>
<dbReference type="InterPro" id="IPR007893">
    <property type="entry name" value="Spore_coat_U/FanG"/>
</dbReference>
<evidence type="ECO:0000259" key="2">
    <source>
        <dbReference type="Pfam" id="PF05229"/>
    </source>
</evidence>
<evidence type="ECO:0000313" key="3">
    <source>
        <dbReference type="EMBL" id="PJZ07150.1"/>
    </source>
</evidence>
<dbReference type="InterPro" id="IPR053167">
    <property type="entry name" value="Spore_coat_component"/>
</dbReference>
<dbReference type="SMART" id="SM00972">
    <property type="entry name" value="SCPU"/>
    <property type="match status" value="1"/>
</dbReference>
<reference evidence="3 4" key="1">
    <citation type="submission" date="2017-11" db="EMBL/GenBank/DDBJ databases">
        <title>The genome sequence of Pantoea rodasii DSM 26611.</title>
        <authorList>
            <person name="Gao J."/>
            <person name="Mao X."/>
            <person name="Sun J."/>
        </authorList>
    </citation>
    <scope>NUCLEOTIDE SEQUENCE [LARGE SCALE GENOMIC DNA]</scope>
    <source>
        <strain evidence="3 4">DSM 26611</strain>
    </source>
</reference>
<dbReference type="PANTHER" id="PTHR37089:SF1">
    <property type="entry name" value="MEMBRANE PROTEIN"/>
    <property type="match status" value="1"/>
</dbReference>
<evidence type="ECO:0000256" key="1">
    <source>
        <dbReference type="SAM" id="Phobius"/>
    </source>
</evidence>
<evidence type="ECO:0000313" key="4">
    <source>
        <dbReference type="Proteomes" id="UP000232062"/>
    </source>
</evidence>
<dbReference type="AlphaFoldDB" id="A0A2M9WHW4"/>
<dbReference type="PANTHER" id="PTHR37089">
    <property type="entry name" value="PROTEIN U-RELATED"/>
    <property type="match status" value="1"/>
</dbReference>
<dbReference type="Proteomes" id="UP000232062">
    <property type="component" value="Unassembled WGS sequence"/>
</dbReference>
<keyword evidence="4" id="KW-1185">Reference proteome</keyword>